<dbReference type="GO" id="GO:0003700">
    <property type="term" value="F:DNA-binding transcription factor activity"/>
    <property type="evidence" value="ECO:0007669"/>
    <property type="project" value="InterPro"/>
</dbReference>
<dbReference type="GO" id="GO:0006950">
    <property type="term" value="P:response to stress"/>
    <property type="evidence" value="ECO:0007669"/>
    <property type="project" value="UniProtKB-ARBA"/>
</dbReference>
<keyword evidence="2" id="KW-0936">Ethylene signaling pathway</keyword>
<dbReference type="Proteomes" id="UP000836841">
    <property type="component" value="Chromosome 7"/>
</dbReference>
<dbReference type="InterPro" id="IPR016177">
    <property type="entry name" value="DNA-bd_dom_sf"/>
</dbReference>
<comment type="similarity">
    <text evidence="8">Belongs to the AP2/ERF transcription factor family. ERF subfamily.</text>
</comment>
<keyword evidence="3" id="KW-0805">Transcription regulation</keyword>
<evidence type="ECO:0000256" key="6">
    <source>
        <dbReference type="ARBA" id="ARBA00023163"/>
    </source>
</evidence>
<protein>
    <recommendedName>
        <fullName evidence="10">AP2/ERF domain-containing protein</fullName>
    </recommendedName>
</protein>
<comment type="subcellular location">
    <subcellularLocation>
        <location evidence="1">Nucleus</location>
    </subcellularLocation>
</comment>
<name>A0AAU9T7B1_THLAR</name>
<dbReference type="InterPro" id="IPR036955">
    <property type="entry name" value="AP2/ERF_dom_sf"/>
</dbReference>
<sequence>MATPNEASALFFIKKHLLDELSPVPTVITNRWIDEPGASESSSDFSIFGSFDQTGFDFSEFETKPEVIDLVTPKFANSFDFESEISGFEPKPVIDSDKVKAEIPLASNDSFTFQSNPRVVTDSVSHSNRKPPLKIATPNRTEWIQFATGTHQPKQLPVPVVAEEKRHYRGVRMRPWGKFAAEIRDPNRRGTRVWLGTFDTAIEAARAYDQAAFRLRGSKAILNFPLEVGMWNPRADVGHGKRKRDGEEEEMTVAEKVPKREESYAVSGRGGGDGNLEQATSSLTAIDDWDLTEFLSMPLLSPLSPHPPFGYSQLTVV</sequence>
<dbReference type="SUPFAM" id="SSF54171">
    <property type="entry name" value="DNA-binding domain"/>
    <property type="match status" value="1"/>
</dbReference>
<keyword evidence="4" id="KW-0238">DNA-binding</keyword>
<evidence type="ECO:0000313" key="11">
    <source>
        <dbReference type="EMBL" id="CAH2078774.1"/>
    </source>
</evidence>
<organism evidence="11 12">
    <name type="scientific">Thlaspi arvense</name>
    <name type="common">Field penny-cress</name>
    <dbReference type="NCBI Taxonomy" id="13288"/>
    <lineage>
        <taxon>Eukaryota</taxon>
        <taxon>Viridiplantae</taxon>
        <taxon>Streptophyta</taxon>
        <taxon>Embryophyta</taxon>
        <taxon>Tracheophyta</taxon>
        <taxon>Spermatophyta</taxon>
        <taxon>Magnoliopsida</taxon>
        <taxon>eudicotyledons</taxon>
        <taxon>Gunneridae</taxon>
        <taxon>Pentapetalae</taxon>
        <taxon>rosids</taxon>
        <taxon>malvids</taxon>
        <taxon>Brassicales</taxon>
        <taxon>Brassicaceae</taxon>
        <taxon>Thlaspideae</taxon>
        <taxon>Thlaspi</taxon>
    </lineage>
</organism>
<evidence type="ECO:0000256" key="3">
    <source>
        <dbReference type="ARBA" id="ARBA00023015"/>
    </source>
</evidence>
<evidence type="ECO:0000256" key="8">
    <source>
        <dbReference type="ARBA" id="ARBA00024343"/>
    </source>
</evidence>
<dbReference type="Pfam" id="PF00847">
    <property type="entry name" value="AP2"/>
    <property type="match status" value="1"/>
</dbReference>
<evidence type="ECO:0000259" key="10">
    <source>
        <dbReference type="PROSITE" id="PS51032"/>
    </source>
</evidence>
<keyword evidence="6" id="KW-0804">Transcription</keyword>
<feature type="domain" description="AP2/ERF" evidence="10">
    <location>
        <begin position="167"/>
        <end position="225"/>
    </location>
</feature>
<keyword evidence="12" id="KW-1185">Reference proteome</keyword>
<accession>A0AAU9T7B1</accession>
<dbReference type="AlphaFoldDB" id="A0AAU9T7B1"/>
<dbReference type="EMBL" id="OU466863">
    <property type="protein sequence ID" value="CAH2078774.1"/>
    <property type="molecule type" value="Genomic_DNA"/>
</dbReference>
<evidence type="ECO:0000256" key="4">
    <source>
        <dbReference type="ARBA" id="ARBA00023125"/>
    </source>
</evidence>
<dbReference type="SMART" id="SM00380">
    <property type="entry name" value="AP2"/>
    <property type="match status" value="1"/>
</dbReference>
<evidence type="ECO:0000256" key="9">
    <source>
        <dbReference type="SAM" id="MobiDB-lite"/>
    </source>
</evidence>
<evidence type="ECO:0000256" key="7">
    <source>
        <dbReference type="ARBA" id="ARBA00023242"/>
    </source>
</evidence>
<dbReference type="InterPro" id="IPR001471">
    <property type="entry name" value="AP2/ERF_dom"/>
</dbReference>
<dbReference type="PANTHER" id="PTHR31190:SF499">
    <property type="entry name" value="ETHYLENE-RESPONSIVE TRANSCRIPTION FACTOR ERF105"/>
    <property type="match status" value="1"/>
</dbReference>
<feature type="region of interest" description="Disordered" evidence="9">
    <location>
        <begin position="237"/>
        <end position="278"/>
    </location>
</feature>
<dbReference type="FunFam" id="3.30.730.10:FF:000001">
    <property type="entry name" value="Ethylene-responsive transcription factor 2"/>
    <property type="match status" value="1"/>
</dbReference>
<dbReference type="GO" id="GO:0000976">
    <property type="term" value="F:transcription cis-regulatory region binding"/>
    <property type="evidence" value="ECO:0007669"/>
    <property type="project" value="UniProtKB-ARBA"/>
</dbReference>
<keyword evidence="5" id="KW-0010">Activator</keyword>
<dbReference type="GO" id="GO:0005634">
    <property type="term" value="C:nucleus"/>
    <property type="evidence" value="ECO:0007669"/>
    <property type="project" value="UniProtKB-SubCell"/>
</dbReference>
<dbReference type="PANTHER" id="PTHR31190">
    <property type="entry name" value="DNA-BINDING DOMAIN"/>
    <property type="match status" value="1"/>
</dbReference>
<evidence type="ECO:0000256" key="5">
    <source>
        <dbReference type="ARBA" id="ARBA00023159"/>
    </source>
</evidence>
<dbReference type="Gene3D" id="3.30.730.10">
    <property type="entry name" value="AP2/ERF domain"/>
    <property type="match status" value="1"/>
</dbReference>
<evidence type="ECO:0000256" key="2">
    <source>
        <dbReference type="ARBA" id="ARBA00022745"/>
    </source>
</evidence>
<dbReference type="PROSITE" id="PS51032">
    <property type="entry name" value="AP2_ERF"/>
    <property type="match status" value="1"/>
</dbReference>
<gene>
    <name evidence="11" type="ORF">TAV2_LOCUS25690</name>
</gene>
<dbReference type="CDD" id="cd00018">
    <property type="entry name" value="AP2"/>
    <property type="match status" value="1"/>
</dbReference>
<dbReference type="GO" id="GO:0009873">
    <property type="term" value="P:ethylene-activated signaling pathway"/>
    <property type="evidence" value="ECO:0007669"/>
    <property type="project" value="UniProtKB-KW"/>
</dbReference>
<keyword evidence="7" id="KW-0539">Nucleus</keyword>
<reference evidence="11 12" key="1">
    <citation type="submission" date="2022-03" db="EMBL/GenBank/DDBJ databases">
        <authorList>
            <person name="Nunn A."/>
            <person name="Chopra R."/>
            <person name="Nunn A."/>
            <person name="Contreras Garrido A."/>
        </authorList>
    </citation>
    <scope>NUCLEOTIDE SEQUENCE [LARGE SCALE GENOMIC DNA]</scope>
</reference>
<dbReference type="InterPro" id="IPR044808">
    <property type="entry name" value="ERF_plant"/>
</dbReference>
<dbReference type="PRINTS" id="PR00367">
    <property type="entry name" value="ETHRSPELEMNT"/>
</dbReference>
<proteinExistence type="inferred from homology"/>
<evidence type="ECO:0000313" key="12">
    <source>
        <dbReference type="Proteomes" id="UP000836841"/>
    </source>
</evidence>
<evidence type="ECO:0000256" key="1">
    <source>
        <dbReference type="ARBA" id="ARBA00004123"/>
    </source>
</evidence>